<dbReference type="InterPro" id="IPR008266">
    <property type="entry name" value="Tyr_kinase_AS"/>
</dbReference>
<evidence type="ECO:0000313" key="3">
    <source>
        <dbReference type="Proteomes" id="UP001219525"/>
    </source>
</evidence>
<keyword evidence="3" id="KW-1185">Reference proteome</keyword>
<keyword evidence="2" id="KW-0808">Transferase</keyword>
<organism evidence="2 3">
    <name type="scientific">Mycena pura</name>
    <dbReference type="NCBI Taxonomy" id="153505"/>
    <lineage>
        <taxon>Eukaryota</taxon>
        <taxon>Fungi</taxon>
        <taxon>Dikarya</taxon>
        <taxon>Basidiomycota</taxon>
        <taxon>Agaricomycotina</taxon>
        <taxon>Agaricomycetes</taxon>
        <taxon>Agaricomycetidae</taxon>
        <taxon>Agaricales</taxon>
        <taxon>Marasmiineae</taxon>
        <taxon>Mycenaceae</taxon>
        <taxon>Mycena</taxon>
    </lineage>
</organism>
<dbReference type="AlphaFoldDB" id="A0AAD6V848"/>
<dbReference type="GO" id="GO:0004674">
    <property type="term" value="F:protein serine/threonine kinase activity"/>
    <property type="evidence" value="ECO:0007669"/>
    <property type="project" value="TreeGrafter"/>
</dbReference>
<name>A0AAD6V848_9AGAR</name>
<dbReference type="InterPro" id="IPR011009">
    <property type="entry name" value="Kinase-like_dom_sf"/>
</dbReference>
<dbReference type="Pfam" id="PF07714">
    <property type="entry name" value="PK_Tyr_Ser-Thr"/>
    <property type="match status" value="1"/>
</dbReference>
<keyword evidence="2" id="KW-0418">Kinase</keyword>
<dbReference type="PROSITE" id="PS00109">
    <property type="entry name" value="PROTEIN_KINASE_TYR"/>
    <property type="match status" value="1"/>
</dbReference>
<evidence type="ECO:0000313" key="2">
    <source>
        <dbReference type="EMBL" id="KAJ7202324.1"/>
    </source>
</evidence>
<sequence>MTISQRFCKEALIWEGLHHPFILPFLGIDSNTFPSSLCMVSPWMENGTVLDYLKNHGLREVDRLLIETAEGLRYLHLMNIVHGDLRGNNILISNDFNVCLADFGLANIISDTETTAAASSSNHAGSTRWFAPELIRPTAFGCDRFVRTPASDMYAFGCVCYELYTGAPPFSDVTPDISALLKVMDGERPGKPTNISDALWALVTTAWEQDWRQRPSAADTITLFPVSPAVQCVIRL</sequence>
<protein>
    <submittedName>
        <fullName evidence="2">Kinase-like domain-containing protein</fullName>
    </submittedName>
</protein>
<evidence type="ECO:0000259" key="1">
    <source>
        <dbReference type="PROSITE" id="PS50011"/>
    </source>
</evidence>
<reference evidence="2" key="1">
    <citation type="submission" date="2023-03" db="EMBL/GenBank/DDBJ databases">
        <title>Massive genome expansion in bonnet fungi (Mycena s.s.) driven by repeated elements and novel gene families across ecological guilds.</title>
        <authorList>
            <consortium name="Lawrence Berkeley National Laboratory"/>
            <person name="Harder C.B."/>
            <person name="Miyauchi S."/>
            <person name="Viragh M."/>
            <person name="Kuo A."/>
            <person name="Thoen E."/>
            <person name="Andreopoulos B."/>
            <person name="Lu D."/>
            <person name="Skrede I."/>
            <person name="Drula E."/>
            <person name="Henrissat B."/>
            <person name="Morin E."/>
            <person name="Kohler A."/>
            <person name="Barry K."/>
            <person name="LaButti K."/>
            <person name="Morin E."/>
            <person name="Salamov A."/>
            <person name="Lipzen A."/>
            <person name="Mereny Z."/>
            <person name="Hegedus B."/>
            <person name="Baldrian P."/>
            <person name="Stursova M."/>
            <person name="Weitz H."/>
            <person name="Taylor A."/>
            <person name="Grigoriev I.V."/>
            <person name="Nagy L.G."/>
            <person name="Martin F."/>
            <person name="Kauserud H."/>
        </authorList>
    </citation>
    <scope>NUCLEOTIDE SEQUENCE</scope>
    <source>
        <strain evidence="2">9144</strain>
    </source>
</reference>
<dbReference type="InterPro" id="IPR001245">
    <property type="entry name" value="Ser-Thr/Tyr_kinase_cat_dom"/>
</dbReference>
<feature type="domain" description="Protein kinase" evidence="1">
    <location>
        <begin position="1"/>
        <end position="230"/>
    </location>
</feature>
<accession>A0AAD6V848</accession>
<dbReference type="PIRSF" id="PIRSF000654">
    <property type="entry name" value="Integrin-linked_kinase"/>
    <property type="match status" value="1"/>
</dbReference>
<dbReference type="SUPFAM" id="SSF56112">
    <property type="entry name" value="Protein kinase-like (PK-like)"/>
    <property type="match status" value="1"/>
</dbReference>
<dbReference type="InterPro" id="IPR000719">
    <property type="entry name" value="Prot_kinase_dom"/>
</dbReference>
<proteinExistence type="predicted"/>
<dbReference type="GO" id="GO:0005524">
    <property type="term" value="F:ATP binding"/>
    <property type="evidence" value="ECO:0007669"/>
    <property type="project" value="InterPro"/>
</dbReference>
<dbReference type="PROSITE" id="PS50011">
    <property type="entry name" value="PROTEIN_KINASE_DOM"/>
    <property type="match status" value="1"/>
</dbReference>
<dbReference type="EMBL" id="JARJCW010000055">
    <property type="protein sequence ID" value="KAJ7202324.1"/>
    <property type="molecule type" value="Genomic_DNA"/>
</dbReference>
<dbReference type="PANTHER" id="PTHR44329">
    <property type="entry name" value="SERINE/THREONINE-PROTEIN KINASE TNNI3K-RELATED"/>
    <property type="match status" value="1"/>
</dbReference>
<dbReference type="Proteomes" id="UP001219525">
    <property type="component" value="Unassembled WGS sequence"/>
</dbReference>
<comment type="caution">
    <text evidence="2">The sequence shown here is derived from an EMBL/GenBank/DDBJ whole genome shotgun (WGS) entry which is preliminary data.</text>
</comment>
<dbReference type="Gene3D" id="1.10.510.10">
    <property type="entry name" value="Transferase(Phosphotransferase) domain 1"/>
    <property type="match status" value="1"/>
</dbReference>
<dbReference type="InterPro" id="IPR051681">
    <property type="entry name" value="Ser/Thr_Kinases-Pseudokinases"/>
</dbReference>
<gene>
    <name evidence="2" type="ORF">GGX14DRAFT_370534</name>
</gene>